<proteinExistence type="predicted"/>
<sequence>MNSGREIVYLNMFGKASETPGISALIGAEQMWLVMTAEVCKSTTWSLAPIKTVFGWTFQGTTMKSNNVRPKCMVCVLPSFMDPQKDLDTKSKLCKYSKMESTAIEQTNDAENIGRTVFHDFENNLPRHG</sequence>
<evidence type="ECO:0000313" key="1">
    <source>
        <dbReference type="EMBL" id="KAH9367191.1"/>
    </source>
</evidence>
<evidence type="ECO:0000313" key="2">
    <source>
        <dbReference type="Proteomes" id="UP000821853"/>
    </source>
</evidence>
<dbReference type="AlphaFoldDB" id="A0A9J6FWK5"/>
<reference evidence="1 2" key="1">
    <citation type="journal article" date="2020" name="Cell">
        <title>Large-Scale Comparative Analyses of Tick Genomes Elucidate Their Genetic Diversity and Vector Capacities.</title>
        <authorList>
            <consortium name="Tick Genome and Microbiome Consortium (TIGMIC)"/>
            <person name="Jia N."/>
            <person name="Wang J."/>
            <person name="Shi W."/>
            <person name="Du L."/>
            <person name="Sun Y."/>
            <person name="Zhan W."/>
            <person name="Jiang J.F."/>
            <person name="Wang Q."/>
            <person name="Zhang B."/>
            <person name="Ji P."/>
            <person name="Bell-Sakyi L."/>
            <person name="Cui X.M."/>
            <person name="Yuan T.T."/>
            <person name="Jiang B.G."/>
            <person name="Yang W.F."/>
            <person name="Lam T.T."/>
            <person name="Chang Q.C."/>
            <person name="Ding S.J."/>
            <person name="Wang X.J."/>
            <person name="Zhu J.G."/>
            <person name="Ruan X.D."/>
            <person name="Zhao L."/>
            <person name="Wei J.T."/>
            <person name="Ye R.Z."/>
            <person name="Que T.C."/>
            <person name="Du C.H."/>
            <person name="Zhou Y.H."/>
            <person name="Cheng J.X."/>
            <person name="Dai P.F."/>
            <person name="Guo W.B."/>
            <person name="Han X.H."/>
            <person name="Huang E.J."/>
            <person name="Li L.F."/>
            <person name="Wei W."/>
            <person name="Gao Y.C."/>
            <person name="Liu J.Z."/>
            <person name="Shao H.Z."/>
            <person name="Wang X."/>
            <person name="Wang C.C."/>
            <person name="Yang T.C."/>
            <person name="Huo Q.B."/>
            <person name="Li W."/>
            <person name="Chen H.Y."/>
            <person name="Chen S.E."/>
            <person name="Zhou L.G."/>
            <person name="Ni X.B."/>
            <person name="Tian J.H."/>
            <person name="Sheng Y."/>
            <person name="Liu T."/>
            <person name="Pan Y.S."/>
            <person name="Xia L.Y."/>
            <person name="Li J."/>
            <person name="Zhao F."/>
            <person name="Cao W.C."/>
        </authorList>
    </citation>
    <scope>NUCLEOTIDE SEQUENCE [LARGE SCALE GENOMIC DNA]</scope>
    <source>
        <strain evidence="1">HaeL-2018</strain>
    </source>
</reference>
<organism evidence="1 2">
    <name type="scientific">Haemaphysalis longicornis</name>
    <name type="common">Bush tick</name>
    <dbReference type="NCBI Taxonomy" id="44386"/>
    <lineage>
        <taxon>Eukaryota</taxon>
        <taxon>Metazoa</taxon>
        <taxon>Ecdysozoa</taxon>
        <taxon>Arthropoda</taxon>
        <taxon>Chelicerata</taxon>
        <taxon>Arachnida</taxon>
        <taxon>Acari</taxon>
        <taxon>Parasitiformes</taxon>
        <taxon>Ixodida</taxon>
        <taxon>Ixodoidea</taxon>
        <taxon>Ixodidae</taxon>
        <taxon>Haemaphysalinae</taxon>
        <taxon>Haemaphysalis</taxon>
    </lineage>
</organism>
<dbReference type="Proteomes" id="UP000821853">
    <property type="component" value="Chromosome 2"/>
</dbReference>
<keyword evidence="2" id="KW-1185">Reference proteome</keyword>
<protein>
    <submittedName>
        <fullName evidence="1">Uncharacterized protein</fullName>
    </submittedName>
</protein>
<accession>A0A9J6FWK5</accession>
<dbReference type="EMBL" id="JABSTR010000004">
    <property type="protein sequence ID" value="KAH9367191.1"/>
    <property type="molecule type" value="Genomic_DNA"/>
</dbReference>
<dbReference type="VEuPathDB" id="VectorBase:HLOH_049648"/>
<comment type="caution">
    <text evidence="1">The sequence shown here is derived from an EMBL/GenBank/DDBJ whole genome shotgun (WGS) entry which is preliminary data.</text>
</comment>
<name>A0A9J6FWK5_HAELO</name>
<gene>
    <name evidence="1" type="ORF">HPB48_018777</name>
</gene>